<feature type="region of interest" description="Disordered" evidence="1">
    <location>
        <begin position="218"/>
        <end position="267"/>
    </location>
</feature>
<dbReference type="RefSeq" id="XP_027609508.1">
    <property type="nucleotide sequence ID" value="XM_027753707.1"/>
</dbReference>
<dbReference type="InParanoid" id="A0A401G8U9"/>
<dbReference type="OrthoDB" id="2757116at2759"/>
<dbReference type="GeneID" id="38775512"/>
<keyword evidence="2" id="KW-0472">Membrane</keyword>
<keyword evidence="4" id="KW-1185">Reference proteome</keyword>
<dbReference type="AlphaFoldDB" id="A0A401G8U9"/>
<keyword evidence="2" id="KW-0812">Transmembrane</keyword>
<evidence type="ECO:0000313" key="4">
    <source>
        <dbReference type="Proteomes" id="UP000287166"/>
    </source>
</evidence>
<feature type="transmembrane region" description="Helical" evidence="2">
    <location>
        <begin position="6"/>
        <end position="25"/>
    </location>
</feature>
<protein>
    <submittedName>
        <fullName evidence="3">Uncharacterized protein</fullName>
    </submittedName>
</protein>
<feature type="region of interest" description="Disordered" evidence="1">
    <location>
        <begin position="157"/>
        <end position="178"/>
    </location>
</feature>
<reference evidence="3 4" key="1">
    <citation type="journal article" date="2018" name="Sci. Rep.">
        <title>Genome sequence of the cauliflower mushroom Sparassis crispa (Hanabiratake) and its association with beneficial usage.</title>
        <authorList>
            <person name="Kiyama R."/>
            <person name="Furutani Y."/>
            <person name="Kawaguchi K."/>
            <person name="Nakanishi T."/>
        </authorList>
    </citation>
    <scope>NUCLEOTIDE SEQUENCE [LARGE SCALE GENOMIC DNA]</scope>
</reference>
<gene>
    <name evidence="3" type="ORF">SCP_0114840</name>
</gene>
<feature type="compositionally biased region" description="Polar residues" evidence="1">
    <location>
        <begin position="221"/>
        <end position="231"/>
    </location>
</feature>
<proteinExistence type="predicted"/>
<comment type="caution">
    <text evidence="3">The sequence shown here is derived from an EMBL/GenBank/DDBJ whole genome shotgun (WGS) entry which is preliminary data.</text>
</comment>
<sequence>MGSPYDIFGVVSGIIGILALVLAFLQSQSPSRKMKYLDEVLHDAESLWHKAMEEGLFARTPLYVLHTESQLTMARSQTELLRAQTYCARTFCQLFMATVRGLSSKISSRSKHVEEIRARIATTSAQVRIRLHLEGNLPSPQDIAEFLGSAAEPIRGDNQVISSPDKIPTSNVPTHEQHTKLARLRIPSLWSSSGKAGDSDITLVSSAVSQGERIVAEASLSDGSSADSNAENHSEGGPVHGYSSQNACITTSPEKLQPSPPGPRGTTYKTVCRVVKKLSPGRRARVDVLSIWAVRAPQRMPSGNDNRKCSCNVHSCRQNVIEPWVAGDEATEDMYTSGGQVKEVTVNSEV</sequence>
<name>A0A401G8U9_9APHY</name>
<feature type="compositionally biased region" description="Polar residues" evidence="1">
    <location>
        <begin position="242"/>
        <end position="254"/>
    </location>
</feature>
<dbReference type="Proteomes" id="UP000287166">
    <property type="component" value="Unassembled WGS sequence"/>
</dbReference>
<organism evidence="3 4">
    <name type="scientific">Sparassis crispa</name>
    <dbReference type="NCBI Taxonomy" id="139825"/>
    <lineage>
        <taxon>Eukaryota</taxon>
        <taxon>Fungi</taxon>
        <taxon>Dikarya</taxon>
        <taxon>Basidiomycota</taxon>
        <taxon>Agaricomycotina</taxon>
        <taxon>Agaricomycetes</taxon>
        <taxon>Polyporales</taxon>
        <taxon>Sparassidaceae</taxon>
        <taxon>Sparassis</taxon>
    </lineage>
</organism>
<evidence type="ECO:0000256" key="2">
    <source>
        <dbReference type="SAM" id="Phobius"/>
    </source>
</evidence>
<accession>A0A401G8U9</accession>
<evidence type="ECO:0000256" key="1">
    <source>
        <dbReference type="SAM" id="MobiDB-lite"/>
    </source>
</evidence>
<dbReference type="EMBL" id="BFAD01000001">
    <property type="protein sequence ID" value="GBE78595.1"/>
    <property type="molecule type" value="Genomic_DNA"/>
</dbReference>
<keyword evidence="2" id="KW-1133">Transmembrane helix</keyword>
<evidence type="ECO:0000313" key="3">
    <source>
        <dbReference type="EMBL" id="GBE78595.1"/>
    </source>
</evidence>